<proteinExistence type="predicted"/>
<reference evidence="1 2" key="1">
    <citation type="submission" date="2021-06" db="EMBL/GenBank/DDBJ databases">
        <authorList>
            <person name="Palmer J.M."/>
        </authorList>
    </citation>
    <scope>NUCLEOTIDE SEQUENCE [LARGE SCALE GENOMIC DNA]</scope>
    <source>
        <strain evidence="1 2">AS_MEX2019</strain>
        <tissue evidence="1">Muscle</tissue>
    </source>
</reference>
<organism evidence="1 2">
    <name type="scientific">Ameca splendens</name>
    <dbReference type="NCBI Taxonomy" id="208324"/>
    <lineage>
        <taxon>Eukaryota</taxon>
        <taxon>Metazoa</taxon>
        <taxon>Chordata</taxon>
        <taxon>Craniata</taxon>
        <taxon>Vertebrata</taxon>
        <taxon>Euteleostomi</taxon>
        <taxon>Actinopterygii</taxon>
        <taxon>Neopterygii</taxon>
        <taxon>Teleostei</taxon>
        <taxon>Neoteleostei</taxon>
        <taxon>Acanthomorphata</taxon>
        <taxon>Ovalentaria</taxon>
        <taxon>Atherinomorphae</taxon>
        <taxon>Cyprinodontiformes</taxon>
        <taxon>Goodeidae</taxon>
        <taxon>Ameca</taxon>
    </lineage>
</organism>
<name>A0ABV0ZAV1_9TELE</name>
<gene>
    <name evidence="1" type="ORF">AMECASPLE_012512</name>
</gene>
<dbReference type="Proteomes" id="UP001469553">
    <property type="component" value="Unassembled WGS sequence"/>
</dbReference>
<accession>A0ABV0ZAV1</accession>
<dbReference type="EMBL" id="JAHRIP010057217">
    <property type="protein sequence ID" value="MEQ2303022.1"/>
    <property type="molecule type" value="Genomic_DNA"/>
</dbReference>
<comment type="caution">
    <text evidence="1">The sequence shown here is derived from an EMBL/GenBank/DDBJ whole genome shotgun (WGS) entry which is preliminary data.</text>
</comment>
<keyword evidence="2" id="KW-1185">Reference proteome</keyword>
<evidence type="ECO:0000313" key="1">
    <source>
        <dbReference type="EMBL" id="MEQ2303022.1"/>
    </source>
</evidence>
<sequence>MVLCDRVETDRAVLLGSIEGLSIVRSAAKQTSPHTHPHCGPGTHTLMFWLQRLLCCWFHSVRGDARGAVGDGNSCFWRRVEQRPSENKATCELWAYSATFVL</sequence>
<protein>
    <submittedName>
        <fullName evidence="1">Uncharacterized protein</fullName>
    </submittedName>
</protein>
<evidence type="ECO:0000313" key="2">
    <source>
        <dbReference type="Proteomes" id="UP001469553"/>
    </source>
</evidence>